<dbReference type="EMBL" id="CP059249">
    <property type="protein sequence ID" value="QLL32531.1"/>
    <property type="molecule type" value="Genomic_DNA"/>
</dbReference>
<evidence type="ECO:0000313" key="5">
    <source>
        <dbReference type="EMBL" id="QLL32531.1"/>
    </source>
</evidence>
<dbReference type="InterPro" id="IPR011044">
    <property type="entry name" value="Quino_amine_DH_bsu"/>
</dbReference>
<dbReference type="AlphaFoldDB" id="A0A7G3ZG95"/>
<name>A0A7G3ZG95_9SACH</name>
<dbReference type="SUPFAM" id="SSF50969">
    <property type="entry name" value="YVTN repeat-like/Quinoprotein amine dehydrogenase"/>
    <property type="match status" value="1"/>
</dbReference>
<dbReference type="OrthoDB" id="10251113at2759"/>
<feature type="compositionally biased region" description="Acidic residues" evidence="1">
    <location>
        <begin position="408"/>
        <end position="417"/>
    </location>
</feature>
<proteinExistence type="predicted"/>
<feature type="region of interest" description="Disordered" evidence="1">
    <location>
        <begin position="219"/>
        <end position="242"/>
    </location>
</feature>
<dbReference type="InterPro" id="IPR015943">
    <property type="entry name" value="WD40/YVTN_repeat-like_dom_sf"/>
</dbReference>
<feature type="domain" description="Vid27 N-terminal" evidence="4">
    <location>
        <begin position="1"/>
        <end position="177"/>
    </location>
</feature>
<evidence type="ECO:0008006" key="7">
    <source>
        <dbReference type="Google" id="ProtNLM"/>
    </source>
</evidence>
<dbReference type="Proteomes" id="UP000515788">
    <property type="component" value="Chromosome 4"/>
</dbReference>
<accession>A0A7G3ZG95</accession>
<protein>
    <recommendedName>
        <fullName evidence="7">Vacuolar import/degradation Vid27 C-terminal domain-containing protein</fullName>
    </recommendedName>
</protein>
<dbReference type="RefSeq" id="XP_037139206.1">
    <property type="nucleotide sequence ID" value="XM_037283310.1"/>
</dbReference>
<dbReference type="GO" id="GO:0005737">
    <property type="term" value="C:cytoplasm"/>
    <property type="evidence" value="ECO:0007669"/>
    <property type="project" value="TreeGrafter"/>
</dbReference>
<evidence type="ECO:0000259" key="3">
    <source>
        <dbReference type="Pfam" id="PF17747"/>
    </source>
</evidence>
<sequence length="809" mass="90938">MNILRKFMESGVKQEVMMIPSGQFDLLRSKKSPKASLECIYNDATLALRETGHFSYALVVQKNADELEASNGEGGDEFSDDSMSALSVQSKKKEDEWVFELSEELGFHKKWNKQGDMAFVWNNTLGDEEDERVQFVLAPDVPHRDVDQFLQVAQRCEYETKYKESASNATRADLDKIAAKSVLLSNNSDYQEEPEIKDEKDPHDGFPISDKLKRLELAESSSDDNSEFEDAKETPQDVKAQGSFDPNRFIEVKSAPKGKHLCTLACEIFVFDPIQGIFVWQQDAVGLTIVETGDYEYWLALEGKSLKMGTDLSPNINPTFDLQKNSFIFNYTFNGITLSYMLKFANSEDVLSFKSILSKCLWLTLNKKPWEDLPDNEKVYVTNTAATVDEELDEILKEDSNESSSENELSESDEEDNLEHSSRILSSESFGESAGLGRPKSEGNRSLTVAFKNDRSYVVRGNKIGVFKVDSEGLDFVAAIQDVSDLAGNRIDPTNPMLYMEDKALVLRDGKDSEKIYKMDLERGKIVEEWETGGKNMIQVGPAKKFDQMTPEQTLLGVSKKGLFKLDPRLNKKDKVVQEQSKEYASNYKFSTLGTTENGYIAVGSENGDVRLYDRLGIRAKTAIPSLGQPIRHITTSSDGRWLLCTCDTSLLLMNLTVQTGKNAGSIGFLKPFPASENAKTYILNISPEHASYIVTSTRKPIKFTKAYFNTGVGKEEQTIVTSTGQFAVSWSLKKIIKGDNKSYVMKRYEADVIEDNFEFGTDRKVIVALKDDVSVSKIKSFKTPDKQVMAPNLSLFYSSDDDDDNRQR</sequence>
<dbReference type="PANTHER" id="PTHR31913:SF0">
    <property type="entry name" value="VACUOLAR IMPORT AND DEGRADATION PROTEIN 27"/>
    <property type="match status" value="1"/>
</dbReference>
<evidence type="ECO:0000259" key="2">
    <source>
        <dbReference type="Pfam" id="PF08553"/>
    </source>
</evidence>
<evidence type="ECO:0000313" key="6">
    <source>
        <dbReference type="Proteomes" id="UP000515788"/>
    </source>
</evidence>
<dbReference type="InterPro" id="IPR040768">
    <property type="entry name" value="Vid27_PH"/>
</dbReference>
<evidence type="ECO:0000259" key="4">
    <source>
        <dbReference type="Pfam" id="PF17748"/>
    </source>
</evidence>
<dbReference type="InterPro" id="IPR040979">
    <property type="entry name" value="Vid27_N"/>
</dbReference>
<gene>
    <name evidence="5" type="ORF">HG536_0D00530</name>
</gene>
<reference evidence="5 6" key="1">
    <citation type="submission" date="2020-06" db="EMBL/GenBank/DDBJ databases">
        <title>The yeast mating-type switching endonuclease HO is a domesticated member of an unorthodox homing genetic element family.</title>
        <authorList>
            <person name="Coughlan A.Y."/>
            <person name="Lombardi L."/>
            <person name="Braun-Galleani S."/>
            <person name="Martos A.R."/>
            <person name="Galeote V."/>
            <person name="Bigey F."/>
            <person name="Dequin S."/>
            <person name="Byrne K.P."/>
            <person name="Wolfe K.H."/>
        </authorList>
    </citation>
    <scope>NUCLEOTIDE SEQUENCE [LARGE SCALE GENOMIC DNA]</scope>
    <source>
        <strain evidence="5 6">CBS764</strain>
    </source>
</reference>
<feature type="domain" description="Vid27 PH-like" evidence="3">
    <location>
        <begin position="261"/>
        <end position="362"/>
    </location>
</feature>
<dbReference type="GO" id="GO:0005634">
    <property type="term" value="C:nucleus"/>
    <property type="evidence" value="ECO:0007669"/>
    <property type="project" value="TreeGrafter"/>
</dbReference>
<evidence type="ECO:0000256" key="1">
    <source>
        <dbReference type="SAM" id="MobiDB-lite"/>
    </source>
</evidence>
<dbReference type="PANTHER" id="PTHR31913">
    <property type="entry name" value="VACUOLAR IMPORT AND DEGRADATION PROTEIN 27"/>
    <property type="match status" value="1"/>
</dbReference>
<dbReference type="Gene3D" id="2.130.10.10">
    <property type="entry name" value="YVTN repeat-like/Quinoprotein amine dehydrogenase"/>
    <property type="match status" value="1"/>
</dbReference>
<dbReference type="Pfam" id="PF17748">
    <property type="entry name" value="VID27_N"/>
    <property type="match status" value="1"/>
</dbReference>
<dbReference type="Pfam" id="PF08553">
    <property type="entry name" value="VID27"/>
    <property type="match status" value="1"/>
</dbReference>
<organism evidence="5 6">
    <name type="scientific">Torulaspora globosa</name>
    <dbReference type="NCBI Taxonomy" id="48254"/>
    <lineage>
        <taxon>Eukaryota</taxon>
        <taxon>Fungi</taxon>
        <taxon>Dikarya</taxon>
        <taxon>Ascomycota</taxon>
        <taxon>Saccharomycotina</taxon>
        <taxon>Saccharomycetes</taxon>
        <taxon>Saccharomycetales</taxon>
        <taxon>Saccharomycetaceae</taxon>
        <taxon>Torulaspora</taxon>
    </lineage>
</organism>
<feature type="region of interest" description="Disordered" evidence="1">
    <location>
        <begin position="396"/>
        <end position="443"/>
    </location>
</feature>
<dbReference type="GeneID" id="59325699"/>
<dbReference type="InterPro" id="IPR040458">
    <property type="entry name" value="Vid27"/>
</dbReference>
<feature type="domain" description="Vacuolar import/degradation Vid27 C-terminal" evidence="2">
    <location>
        <begin position="443"/>
        <end position="793"/>
    </location>
</feature>
<keyword evidence="6" id="KW-1185">Reference proteome</keyword>
<dbReference type="InterPro" id="IPR013863">
    <property type="entry name" value="VID27_C"/>
</dbReference>
<dbReference type="Pfam" id="PF17747">
    <property type="entry name" value="VID27_PH"/>
    <property type="match status" value="1"/>
</dbReference>
<dbReference type="KEGG" id="tgb:HG536_0D00530"/>